<evidence type="ECO:0000256" key="1">
    <source>
        <dbReference type="ARBA" id="ARBA00004496"/>
    </source>
</evidence>
<keyword evidence="9" id="KW-0238">DNA-binding</keyword>
<dbReference type="CDD" id="cd07153">
    <property type="entry name" value="Fur_like"/>
    <property type="match status" value="1"/>
</dbReference>
<dbReference type="Gene3D" id="3.30.1490.190">
    <property type="match status" value="1"/>
</dbReference>
<dbReference type="EMBL" id="UINC01000366">
    <property type="protein sequence ID" value="SUZ54063.1"/>
    <property type="molecule type" value="Genomic_DNA"/>
</dbReference>
<evidence type="ECO:0000256" key="2">
    <source>
        <dbReference type="ARBA" id="ARBA00007957"/>
    </source>
</evidence>
<evidence type="ECO:0000256" key="3">
    <source>
        <dbReference type="ARBA" id="ARBA00011738"/>
    </source>
</evidence>
<dbReference type="SUPFAM" id="SSF46785">
    <property type="entry name" value="Winged helix' DNA-binding domain"/>
    <property type="match status" value="1"/>
</dbReference>
<dbReference type="InterPro" id="IPR036388">
    <property type="entry name" value="WH-like_DNA-bd_sf"/>
</dbReference>
<evidence type="ECO:0000256" key="6">
    <source>
        <dbReference type="ARBA" id="ARBA00022723"/>
    </source>
</evidence>
<keyword evidence="7" id="KW-0862">Zinc</keyword>
<accession>A0A381NKL1</accession>
<keyword evidence="5" id="KW-0678">Repressor</keyword>
<dbReference type="PANTHER" id="PTHR33202">
    <property type="entry name" value="ZINC UPTAKE REGULATION PROTEIN"/>
    <property type="match status" value="1"/>
</dbReference>
<dbReference type="GO" id="GO:0005829">
    <property type="term" value="C:cytosol"/>
    <property type="evidence" value="ECO:0007669"/>
    <property type="project" value="TreeGrafter"/>
</dbReference>
<dbReference type="GO" id="GO:0008270">
    <property type="term" value="F:zinc ion binding"/>
    <property type="evidence" value="ECO:0007669"/>
    <property type="project" value="TreeGrafter"/>
</dbReference>
<dbReference type="GO" id="GO:0003700">
    <property type="term" value="F:DNA-binding transcription factor activity"/>
    <property type="evidence" value="ECO:0007669"/>
    <property type="project" value="InterPro"/>
</dbReference>
<keyword evidence="6" id="KW-0479">Metal-binding</keyword>
<dbReference type="AlphaFoldDB" id="A0A381NKL1"/>
<evidence type="ECO:0000256" key="5">
    <source>
        <dbReference type="ARBA" id="ARBA00022491"/>
    </source>
</evidence>
<keyword evidence="8" id="KW-0805">Transcription regulation</keyword>
<dbReference type="GO" id="GO:0045892">
    <property type="term" value="P:negative regulation of DNA-templated transcription"/>
    <property type="evidence" value="ECO:0007669"/>
    <property type="project" value="TreeGrafter"/>
</dbReference>
<evidence type="ECO:0000256" key="4">
    <source>
        <dbReference type="ARBA" id="ARBA00022490"/>
    </source>
</evidence>
<evidence type="ECO:0000313" key="11">
    <source>
        <dbReference type="EMBL" id="SUZ54063.1"/>
    </source>
</evidence>
<comment type="subunit">
    <text evidence="3">Homodimer.</text>
</comment>
<sequence>MLSTRQPFIRLFGRYLRDEGLPVTQQREAIAKIVFESDEHLSVHDIEQALRDRAGRVGKATIYRTLDLLVRSRLVEEHDFGEGFKRYEHRLSEHPIHEHLICLECGTVLEFESNEVYGVESRVRREHGFVPVRHRLEIYGLCRDCDEGGAELPVGGLTCPIETA</sequence>
<name>A0A381NKL1_9ZZZZ</name>
<dbReference type="GO" id="GO:1900376">
    <property type="term" value="P:regulation of secondary metabolite biosynthetic process"/>
    <property type="evidence" value="ECO:0007669"/>
    <property type="project" value="TreeGrafter"/>
</dbReference>
<dbReference type="PANTHER" id="PTHR33202:SF2">
    <property type="entry name" value="FERRIC UPTAKE REGULATION PROTEIN"/>
    <property type="match status" value="1"/>
</dbReference>
<dbReference type="InterPro" id="IPR043135">
    <property type="entry name" value="Fur_C"/>
</dbReference>
<gene>
    <name evidence="11" type="ORF">METZ01_LOCUS6917</name>
</gene>
<dbReference type="Gene3D" id="1.10.10.10">
    <property type="entry name" value="Winged helix-like DNA-binding domain superfamily/Winged helix DNA-binding domain"/>
    <property type="match status" value="1"/>
</dbReference>
<evidence type="ECO:0008006" key="12">
    <source>
        <dbReference type="Google" id="ProtNLM"/>
    </source>
</evidence>
<evidence type="ECO:0000256" key="7">
    <source>
        <dbReference type="ARBA" id="ARBA00022833"/>
    </source>
</evidence>
<proteinExistence type="inferred from homology"/>
<reference evidence="11" key="1">
    <citation type="submission" date="2018-05" db="EMBL/GenBank/DDBJ databases">
        <authorList>
            <person name="Lanie J.A."/>
            <person name="Ng W.-L."/>
            <person name="Kazmierczak K.M."/>
            <person name="Andrzejewski T.M."/>
            <person name="Davidsen T.M."/>
            <person name="Wayne K.J."/>
            <person name="Tettelin H."/>
            <person name="Glass J.I."/>
            <person name="Rusch D."/>
            <person name="Podicherti R."/>
            <person name="Tsui H.-C.T."/>
            <person name="Winkler M.E."/>
        </authorList>
    </citation>
    <scope>NUCLEOTIDE SEQUENCE</scope>
</reference>
<comment type="similarity">
    <text evidence="2">Belongs to the Fur family.</text>
</comment>
<dbReference type="GO" id="GO:0000976">
    <property type="term" value="F:transcription cis-regulatory region binding"/>
    <property type="evidence" value="ECO:0007669"/>
    <property type="project" value="TreeGrafter"/>
</dbReference>
<evidence type="ECO:0000256" key="8">
    <source>
        <dbReference type="ARBA" id="ARBA00023015"/>
    </source>
</evidence>
<dbReference type="InterPro" id="IPR002481">
    <property type="entry name" value="FUR"/>
</dbReference>
<keyword evidence="10" id="KW-0804">Transcription</keyword>
<organism evidence="11">
    <name type="scientific">marine metagenome</name>
    <dbReference type="NCBI Taxonomy" id="408172"/>
    <lineage>
        <taxon>unclassified sequences</taxon>
        <taxon>metagenomes</taxon>
        <taxon>ecological metagenomes</taxon>
    </lineage>
</organism>
<keyword evidence="4" id="KW-0963">Cytoplasm</keyword>
<protein>
    <recommendedName>
        <fullName evidence="12">Ferric uptake regulation protein</fullName>
    </recommendedName>
</protein>
<dbReference type="Pfam" id="PF01475">
    <property type="entry name" value="FUR"/>
    <property type="match status" value="1"/>
</dbReference>
<evidence type="ECO:0000256" key="9">
    <source>
        <dbReference type="ARBA" id="ARBA00023125"/>
    </source>
</evidence>
<comment type="subcellular location">
    <subcellularLocation>
        <location evidence="1">Cytoplasm</location>
    </subcellularLocation>
</comment>
<dbReference type="InterPro" id="IPR036390">
    <property type="entry name" value="WH_DNA-bd_sf"/>
</dbReference>
<evidence type="ECO:0000256" key="10">
    <source>
        <dbReference type="ARBA" id="ARBA00023163"/>
    </source>
</evidence>